<name>A0ABQ5KBD0_9EUKA</name>
<keyword evidence="1" id="KW-0472">Membrane</keyword>
<accession>A0ABQ5KBD0</accession>
<evidence type="ECO:0000256" key="1">
    <source>
        <dbReference type="SAM" id="Phobius"/>
    </source>
</evidence>
<dbReference type="Proteomes" id="UP001057375">
    <property type="component" value="Unassembled WGS sequence"/>
</dbReference>
<gene>
    <name evidence="2" type="ORF">ADUPG1_014254</name>
</gene>
<reference evidence="2" key="1">
    <citation type="submission" date="2022-03" db="EMBL/GenBank/DDBJ databases">
        <title>Draft genome sequence of Aduncisulcus paluster, a free-living microaerophilic Fornicata.</title>
        <authorList>
            <person name="Yuyama I."/>
            <person name="Kume K."/>
            <person name="Tamura T."/>
            <person name="Inagaki Y."/>
            <person name="Hashimoto T."/>
        </authorList>
    </citation>
    <scope>NUCLEOTIDE SEQUENCE</scope>
    <source>
        <strain evidence="2">NY0171</strain>
    </source>
</reference>
<sequence length="2157" mass="233294">MPIITVTKASTNLFPFVLRDGSGNDIMGVGQTTTEISSGGLYSYSFECNIGRTLYPVSCSTPDRYGLIFSVPALSGTFTFSTMDFDVCSSEVVLDAIVDDPTNSVIEYYYYVTSFTSTPLATFIMCYDADGAISAVSSAVFLGRELSFLSGSLSTTYYVSSDSDDVSSADAKVYATEDASNSEIFEILKTQNASFSVITGTLGSATTSYYNDSFTFDYSSQLEGKNVDQDITCGVYLQDDSVATLYSLDTTTTAYQTFSTQSITYASCENPSKVLQNASGICEACAVATLADNGSCVNCDIYELCDSSDSYNYWSGQDYYVSTMVYDAVSGDITDMTKESVEFKYEIFDTSGTALTELTVNEEFYIVLTVNNSNINPTINSGRSMDVRINLNTTESLIDVDSTSVEDYRAYITISLSSVSDGNGGNILQSSTSSPQILRVKDLYESGKTLPLSVATTSGGPLTITDPSVTYYNIVGPSTILITGESSSTISQPSTTATVSTYLKFNFQPSNDFDIDIVCTDSSITGATCTDDGTSQSFQCDYSFASDATTDESILPKNPTCTLEYQEVGTLTTDTVQWDSSTSNTGDYDILLYSVTFTCADTNSYKFSVPSATTQRCVSESTVTASNYLVIDSTNLPADDDVSPTLHVLFPLGIPQNTNFISMTITISCKDSSSNEVISDTQTVTHDTSTDYRDISFSLDPYVFTSGQTISELTCTAYINSDSTHLIHTDGTGNPDMSFTLDPSILYCSHDLSNYCVKFLDTVASTHLCLAATDIYTALTINGSVYEGDLSIILPEEGVGGTDYTLDLELNGNDLQVDDSDIASITLSIDCASDATLDCNSVSSPSDGDSVGSFTSSGSFAEVLSLTFVPNDVQPIDRAVLSFFVLFEDTASTTYGLQPLDITDALLQDTASTTYGLQPLDITDALLQVPLIRPILIEFDSQTVTYDMTTTPTIVLTLDYMPRPVSQVEVQYVCDLPEVTFSSFTFSPDQVYTTAQMTLSVDSSSLNLCGDVVMECWPDFLTLDDTIYREGVKVLSDSIVTVTLQYDVSVSCPTLEYAYARMNSQLYDYCTLSPVSSPSCTNSEALPILITLAEVQASGVDDIVNWVDPNINTITPYAMALADTTNIDVQSSQISSDMNSEFVIYLDPSSELNVSGAVIDRSVELELTFAVVGDCVSIDVTPTPVGGIVESNWSFSERSDRDSRVQVLVTAESYFTSNISCGVSITFSLTGSGGGERTHVIPITNSLLTMFSYVDVDSGSGYEALVFGRTSPLQWILEEANSAVINMRYTGSITSGCDILIDSPVMSDSIDVRSTTVDCDTFIDITGGGTFTLNASTGDMETSLTLTHDTSVFSDYTLIDYDERCTISFDMTMDCPSNPSSSLTSSFSPTALMPEVQFHDTEGSSFQITSAVQSGDSEYISIISHPTIEINFSSLPAQTETSAQLSLSCTCADCAVTTLIDTIAIDVTQAVSSTGYDTSYAFDESIVSSLRKTGVSSASLMECTLTIENYGDADLIPSNLRTFDLPDLYIVHICSDGQYLSTSSVCEDCSLGEYCESGAIEPSFPQDCSYGHYSHVNQTYCDTLDASWMTISTDPSLDVYENDVLYVYGIIENTTLSSTDYSGHPDLDFYVNYTCSPASFTIPSDVLSTPLIPGSAEYVTYTFSPLSIYIGPEITCSISVTSDVPQDTALYGTVAIEYSSSSVVLHDTRVPEFTITGITEDSSGDYVELSPTSLSTSLTADFSLPLEGTLSIVCTTTSSVTWLPDVTYPSSITINSSSYSGLSIDITAAATIPSTAGEDEESTLIAECTVTPNTGITDVDSQIIEYYLLFSRTCDADLFDVDNVCRDISKLVTVSSLDTIFYEDGSRSELFPFTFESSILNDPSELILTSISGYLFCEQVSLSLVDDNGSFYILADGSGITTTEFLFMDTCVNTLQLVFPAKNVTFGGSTEYTLDLGQSTIDLEPYNTPSIVLSSDETLSVFSSSANVEITIDHRPLESFDLEWSCDCDYLTSGNTFSSTIDAVESLDEVLSLDAMSLEVDLSELISSEGDTRFKSFICQANVSETASSPAFDSNELTMDVLFRCEKGTEANDQQICSIIPFYMTIYFPLCISLTLFILLVSCLGLYVGLKKRKIRKEKEAERMQTQSMVMNFVQQA</sequence>
<dbReference type="EMBL" id="BQXS01013865">
    <property type="protein sequence ID" value="GKT29873.1"/>
    <property type="molecule type" value="Genomic_DNA"/>
</dbReference>
<keyword evidence="1" id="KW-0812">Transmembrane</keyword>
<feature type="transmembrane region" description="Helical" evidence="1">
    <location>
        <begin position="2106"/>
        <end position="2130"/>
    </location>
</feature>
<proteinExistence type="predicted"/>
<evidence type="ECO:0000313" key="3">
    <source>
        <dbReference type="Proteomes" id="UP001057375"/>
    </source>
</evidence>
<evidence type="ECO:0000313" key="2">
    <source>
        <dbReference type="EMBL" id="GKT29873.1"/>
    </source>
</evidence>
<protein>
    <submittedName>
        <fullName evidence="2">Uncharacterized protein</fullName>
    </submittedName>
</protein>
<keyword evidence="1" id="KW-1133">Transmembrane helix</keyword>
<comment type="caution">
    <text evidence="2">The sequence shown here is derived from an EMBL/GenBank/DDBJ whole genome shotgun (WGS) entry which is preliminary data.</text>
</comment>
<organism evidence="2 3">
    <name type="scientific">Aduncisulcus paluster</name>
    <dbReference type="NCBI Taxonomy" id="2918883"/>
    <lineage>
        <taxon>Eukaryota</taxon>
        <taxon>Metamonada</taxon>
        <taxon>Carpediemonas-like organisms</taxon>
        <taxon>Aduncisulcus</taxon>
    </lineage>
</organism>
<keyword evidence="3" id="KW-1185">Reference proteome</keyword>